<proteinExistence type="predicted"/>
<reference evidence="1" key="1">
    <citation type="submission" date="2020-05" db="EMBL/GenBank/DDBJ databases">
        <title>Phylogenomic resolution of chytrid fungi.</title>
        <authorList>
            <person name="Stajich J.E."/>
            <person name="Amses K."/>
            <person name="Simmons R."/>
            <person name="Seto K."/>
            <person name="Myers J."/>
            <person name="Bonds A."/>
            <person name="Quandt C.A."/>
            <person name="Barry K."/>
            <person name="Liu P."/>
            <person name="Grigoriev I."/>
            <person name="Longcore J.E."/>
            <person name="James T.Y."/>
        </authorList>
    </citation>
    <scope>NUCLEOTIDE SEQUENCE</scope>
    <source>
        <strain evidence="1">JEL0379</strain>
    </source>
</reference>
<dbReference type="InterPro" id="IPR019410">
    <property type="entry name" value="Methyltransf_16"/>
</dbReference>
<dbReference type="PANTHER" id="PTHR14614">
    <property type="entry name" value="HEPATOCELLULAR CARCINOMA-ASSOCIATED ANTIGEN"/>
    <property type="match status" value="1"/>
</dbReference>
<dbReference type="SUPFAM" id="SSF53335">
    <property type="entry name" value="S-adenosyl-L-methionine-dependent methyltransferases"/>
    <property type="match status" value="1"/>
</dbReference>
<organism evidence="1 2">
    <name type="scientific">Geranomyces variabilis</name>
    <dbReference type="NCBI Taxonomy" id="109894"/>
    <lineage>
        <taxon>Eukaryota</taxon>
        <taxon>Fungi</taxon>
        <taxon>Fungi incertae sedis</taxon>
        <taxon>Chytridiomycota</taxon>
        <taxon>Chytridiomycota incertae sedis</taxon>
        <taxon>Chytridiomycetes</taxon>
        <taxon>Spizellomycetales</taxon>
        <taxon>Powellomycetaceae</taxon>
        <taxon>Geranomyces</taxon>
    </lineage>
</organism>
<dbReference type="AlphaFoldDB" id="A0AAD5TGT8"/>
<evidence type="ECO:0000313" key="1">
    <source>
        <dbReference type="EMBL" id="KAJ3174569.1"/>
    </source>
</evidence>
<comment type="caution">
    <text evidence="1">The sequence shown here is derived from an EMBL/GenBank/DDBJ whole genome shotgun (WGS) entry which is preliminary data.</text>
</comment>
<dbReference type="Gene3D" id="3.40.50.150">
    <property type="entry name" value="Vaccinia Virus protein VP39"/>
    <property type="match status" value="1"/>
</dbReference>
<dbReference type="EMBL" id="JADGJQ010000063">
    <property type="protein sequence ID" value="KAJ3174569.1"/>
    <property type="molecule type" value="Genomic_DNA"/>
</dbReference>
<dbReference type="Pfam" id="PF10294">
    <property type="entry name" value="Methyltransf_16"/>
    <property type="match status" value="1"/>
</dbReference>
<accession>A0AAD5TGT8</accession>
<dbReference type="Proteomes" id="UP001212152">
    <property type="component" value="Unassembled WGS sequence"/>
</dbReference>
<keyword evidence="2" id="KW-1185">Reference proteome</keyword>
<dbReference type="PANTHER" id="PTHR14614:SF130">
    <property type="entry name" value="PROTEIN-LYSINE N-METHYLTRANSFERASE EEF2KMT"/>
    <property type="match status" value="1"/>
</dbReference>
<evidence type="ECO:0000313" key="2">
    <source>
        <dbReference type="Proteomes" id="UP001212152"/>
    </source>
</evidence>
<dbReference type="CDD" id="cd02440">
    <property type="entry name" value="AdoMet_MTases"/>
    <property type="match status" value="1"/>
</dbReference>
<protein>
    <submittedName>
        <fullName evidence="1">Uncharacterized protein</fullName>
    </submittedName>
</protein>
<sequence length="381" mass="41194">MESSLVASYHQRAAVRTLVFPAPLTHETQQRILALTHASPLSARYPPSAAYSRAFLKALLNAAQHDDVAECEELLLAYVDALSSGSNNDGSSSPVVHNINPYAHVTSSAATYVSYPLCAAAGACVDNGEWITLREATAKISQGTTGLVTWEAALRFAEYLVHHARDRNCESEGERNDGNGRDTAAQYPRLDIRGKRVLELGSGPGLLGIVAARLGAAYVCLTDFDARVLSTLEENVAINFATRIDGNGEEDFGAPAVATTPAPTVAVKTLDWDTPDPAILADAEILICSDCVYDPTLVPALVRTLRAFVHDSDSGHIGRAQRRRDAWVAVTKRQQSTQDKFMRAVADAHMRITNVPLNNVPELFRHEYGLGDMGLMVLSQL</sequence>
<gene>
    <name evidence="1" type="ORF">HDU87_007051</name>
</gene>
<name>A0AAD5TGT8_9FUNG</name>
<dbReference type="InterPro" id="IPR029063">
    <property type="entry name" value="SAM-dependent_MTases_sf"/>
</dbReference>